<protein>
    <recommendedName>
        <fullName evidence="2">DUF8129 domain-containing protein</fullName>
    </recommendedName>
</protein>
<dbReference type="EMBL" id="JACCFK010000001">
    <property type="protein sequence ID" value="NYI89782.1"/>
    <property type="molecule type" value="Genomic_DNA"/>
</dbReference>
<dbReference type="RefSeq" id="WP_179773880.1">
    <property type="nucleotide sequence ID" value="NZ_JACCFK010000001.1"/>
</dbReference>
<feature type="compositionally biased region" description="Polar residues" evidence="1">
    <location>
        <begin position="74"/>
        <end position="87"/>
    </location>
</feature>
<accession>A0A853B4P1</accession>
<dbReference type="Pfam" id="PF26450">
    <property type="entry name" value="DUF8129"/>
    <property type="match status" value="1"/>
</dbReference>
<dbReference type="Proteomes" id="UP000549616">
    <property type="component" value="Unassembled WGS sequence"/>
</dbReference>
<keyword evidence="4" id="KW-1185">Reference proteome</keyword>
<comment type="caution">
    <text evidence="3">The sequence shown here is derived from an EMBL/GenBank/DDBJ whole genome shotgun (WGS) entry which is preliminary data.</text>
</comment>
<evidence type="ECO:0000313" key="3">
    <source>
        <dbReference type="EMBL" id="NYI89782.1"/>
    </source>
</evidence>
<feature type="region of interest" description="Disordered" evidence="1">
    <location>
        <begin position="57"/>
        <end position="108"/>
    </location>
</feature>
<organism evidence="3 4">
    <name type="scientific">Amycolatopsis endophytica</name>
    <dbReference type="NCBI Taxonomy" id="860233"/>
    <lineage>
        <taxon>Bacteria</taxon>
        <taxon>Bacillati</taxon>
        <taxon>Actinomycetota</taxon>
        <taxon>Actinomycetes</taxon>
        <taxon>Pseudonocardiales</taxon>
        <taxon>Pseudonocardiaceae</taxon>
        <taxon>Amycolatopsis</taxon>
    </lineage>
</organism>
<reference evidence="3 4" key="1">
    <citation type="submission" date="2020-07" db="EMBL/GenBank/DDBJ databases">
        <title>Sequencing the genomes of 1000 actinobacteria strains.</title>
        <authorList>
            <person name="Klenk H.-P."/>
        </authorList>
    </citation>
    <scope>NUCLEOTIDE SEQUENCE [LARGE SCALE GENOMIC DNA]</scope>
    <source>
        <strain evidence="3 4">DSM 104006</strain>
    </source>
</reference>
<evidence type="ECO:0000259" key="2">
    <source>
        <dbReference type="Pfam" id="PF26450"/>
    </source>
</evidence>
<sequence>MTDLPLPEYDELPLASLQHRIRSLDHDQLDRLMTYELQHANRLPVLELFRVRKRQLDEGAEPSGGEHTEIPEVTSHSGGSPAKQQTAAEPGTPLRHGVADQTPHRGRA</sequence>
<evidence type="ECO:0000256" key="1">
    <source>
        <dbReference type="SAM" id="MobiDB-lite"/>
    </source>
</evidence>
<dbReference type="AlphaFoldDB" id="A0A853B4P1"/>
<gene>
    <name evidence="3" type="ORF">HNR02_003105</name>
</gene>
<evidence type="ECO:0000313" key="4">
    <source>
        <dbReference type="Proteomes" id="UP000549616"/>
    </source>
</evidence>
<dbReference type="InterPro" id="IPR058442">
    <property type="entry name" value="DUF8129"/>
</dbReference>
<name>A0A853B4P1_9PSEU</name>
<feature type="domain" description="DUF8129" evidence="2">
    <location>
        <begin position="3"/>
        <end position="57"/>
    </location>
</feature>
<proteinExistence type="predicted"/>